<proteinExistence type="predicted"/>
<evidence type="ECO:0000313" key="2">
    <source>
        <dbReference type="Proteomes" id="UP000198304"/>
    </source>
</evidence>
<name>A0A239DLE5_9FIRM</name>
<evidence type="ECO:0008006" key="3">
    <source>
        <dbReference type="Google" id="ProtNLM"/>
    </source>
</evidence>
<gene>
    <name evidence="1" type="ORF">SAMN05446037_100829</name>
</gene>
<accession>A0A239DLE5</accession>
<reference evidence="1 2" key="1">
    <citation type="submission" date="2017-06" db="EMBL/GenBank/DDBJ databases">
        <authorList>
            <person name="Kim H.J."/>
            <person name="Triplett B.A."/>
        </authorList>
    </citation>
    <scope>NUCLEOTIDE SEQUENCE [LARGE SCALE GENOMIC DNA]</scope>
    <source>
        <strain evidence="1 2">SCA</strain>
    </source>
</reference>
<sequence length="344" mass="41052">MGLVVGYEYIIKNSKGKLYNFYLNEKQQIEYIAKDEENRWAEKDIVFEEAINSFSVEIDELDSVHIVSYSKKRMIYYHTSVKNNWIHKNIKSYSTDISEIYYPVIKIIDKSINIFYYFHDKKDKSTCDLVHFVLNEESVWKSRNLFEINYNKFINPFYVLLKESGMYVLFTSLIGEFNQVFLTSFDHQLNEWQKPIQITQSPIEKIYIYGLIINRDTLHITWSEFDEKGLTVKYTKLCEKQFGEDSFILSLSEKSNCSFPILLSYNGLLWCTWTQMNKLYACYSKDEGNEWSFPTIRQESQQLEFKLYQYKTNYTDDYQNIICNYLYGSLYPKIQFLGFGGEIV</sequence>
<dbReference type="OrthoDB" id="1706352at2"/>
<dbReference type="AlphaFoldDB" id="A0A239DLE5"/>
<dbReference type="RefSeq" id="WP_089282713.1">
    <property type="nucleotide sequence ID" value="NZ_FZOJ01000008.1"/>
</dbReference>
<evidence type="ECO:0000313" key="1">
    <source>
        <dbReference type="EMBL" id="SNS33266.1"/>
    </source>
</evidence>
<dbReference type="Proteomes" id="UP000198304">
    <property type="component" value="Unassembled WGS sequence"/>
</dbReference>
<keyword evidence="2" id="KW-1185">Reference proteome</keyword>
<dbReference type="EMBL" id="FZOJ01000008">
    <property type="protein sequence ID" value="SNS33266.1"/>
    <property type="molecule type" value="Genomic_DNA"/>
</dbReference>
<protein>
    <recommendedName>
        <fullName evidence="3">BNR repeat-like domain-containing protein</fullName>
    </recommendedName>
</protein>
<organism evidence="1 2">
    <name type="scientific">Anaerovirgula multivorans</name>
    <dbReference type="NCBI Taxonomy" id="312168"/>
    <lineage>
        <taxon>Bacteria</taxon>
        <taxon>Bacillati</taxon>
        <taxon>Bacillota</taxon>
        <taxon>Clostridia</taxon>
        <taxon>Peptostreptococcales</taxon>
        <taxon>Natronincolaceae</taxon>
        <taxon>Anaerovirgula</taxon>
    </lineage>
</organism>